<accession>A0ACC0TRT6</accession>
<feature type="non-terminal residue" evidence="1">
    <location>
        <position position="152"/>
    </location>
</feature>
<dbReference type="EMBL" id="JAGFNK010001082">
    <property type="protein sequence ID" value="KAI9435210.1"/>
    <property type="molecule type" value="Genomic_DNA"/>
</dbReference>
<keyword evidence="2" id="KW-1185">Reference proteome</keyword>
<proteinExistence type="predicted"/>
<name>A0ACC0TRT6_9AGAM</name>
<gene>
    <name evidence="1" type="ORF">F5148DRAFT_1266966</name>
</gene>
<reference evidence="1" key="1">
    <citation type="submission" date="2021-03" db="EMBL/GenBank/DDBJ databases">
        <title>Evolutionary priming and transition to the ectomycorrhizal habit in an iconic lineage of mushroom-forming fungi: is preadaptation a requirement?</title>
        <authorList>
            <consortium name="DOE Joint Genome Institute"/>
            <person name="Looney B.P."/>
            <person name="Miyauchi S."/>
            <person name="Morin E."/>
            <person name="Drula E."/>
            <person name="Courty P.E."/>
            <person name="Chicoki N."/>
            <person name="Fauchery L."/>
            <person name="Kohler A."/>
            <person name="Kuo A."/>
            <person name="LaButti K."/>
            <person name="Pangilinan J."/>
            <person name="Lipzen A."/>
            <person name="Riley R."/>
            <person name="Andreopoulos W."/>
            <person name="He G."/>
            <person name="Johnson J."/>
            <person name="Barry K.W."/>
            <person name="Grigoriev I.V."/>
            <person name="Nagy L."/>
            <person name="Hibbett D."/>
            <person name="Henrissat B."/>
            <person name="Matheny P.B."/>
            <person name="Labbe J."/>
            <person name="Martin A.F."/>
        </authorList>
    </citation>
    <scope>NUCLEOTIDE SEQUENCE</scope>
    <source>
        <strain evidence="1">BPL698</strain>
    </source>
</reference>
<sequence>MDRRSRYYLVILFCRYANISLGTVATNLGTPVFLRDVAHITLWHRVKNNGEKMNGLLLDWHEFIDVVERYDESLKIYSDLLKQVFNWTQGHVGVVVELLYLISDNQQLRTAPHRPLLSRSSHAPPTIDSTSHLTTQPSRRSRRSRRVSCRAV</sequence>
<protein>
    <submittedName>
        <fullName evidence="1">Uncharacterized protein</fullName>
    </submittedName>
</protein>
<evidence type="ECO:0000313" key="2">
    <source>
        <dbReference type="Proteomes" id="UP001207468"/>
    </source>
</evidence>
<dbReference type="Proteomes" id="UP001207468">
    <property type="component" value="Unassembled WGS sequence"/>
</dbReference>
<organism evidence="1 2">
    <name type="scientific">Russula earlei</name>
    <dbReference type="NCBI Taxonomy" id="71964"/>
    <lineage>
        <taxon>Eukaryota</taxon>
        <taxon>Fungi</taxon>
        <taxon>Dikarya</taxon>
        <taxon>Basidiomycota</taxon>
        <taxon>Agaricomycotina</taxon>
        <taxon>Agaricomycetes</taxon>
        <taxon>Russulales</taxon>
        <taxon>Russulaceae</taxon>
        <taxon>Russula</taxon>
    </lineage>
</organism>
<evidence type="ECO:0000313" key="1">
    <source>
        <dbReference type="EMBL" id="KAI9435210.1"/>
    </source>
</evidence>
<comment type="caution">
    <text evidence="1">The sequence shown here is derived from an EMBL/GenBank/DDBJ whole genome shotgun (WGS) entry which is preliminary data.</text>
</comment>